<gene>
    <name evidence="2" type="ORF">J4215_01040</name>
</gene>
<accession>A0A8T4L6H2</accession>
<reference evidence="2" key="1">
    <citation type="submission" date="2021-03" db="EMBL/GenBank/DDBJ databases">
        <authorList>
            <person name="Jaffe A."/>
        </authorList>
    </citation>
    <scope>NUCLEOTIDE SEQUENCE</scope>
    <source>
        <strain evidence="2">RIFCSPLOWO2_01_FULL_AR10_48_17</strain>
    </source>
</reference>
<reference evidence="2" key="2">
    <citation type="submission" date="2021-05" db="EMBL/GenBank/DDBJ databases">
        <title>Protein family content uncovers lineage relationships and bacterial pathway maintenance mechanisms in DPANN archaea.</title>
        <authorList>
            <person name="Castelle C.J."/>
            <person name="Meheust R."/>
            <person name="Jaffe A.L."/>
            <person name="Seitz K."/>
            <person name="Gong X."/>
            <person name="Baker B.J."/>
            <person name="Banfield J.F."/>
        </authorList>
    </citation>
    <scope>NUCLEOTIDE SEQUENCE</scope>
    <source>
        <strain evidence="2">RIFCSPLOWO2_01_FULL_AR10_48_17</strain>
    </source>
</reference>
<protein>
    <recommendedName>
        <fullName evidence="1">Ribonuclease PIN domain-containing protein</fullName>
    </recommendedName>
</protein>
<sequence length="137" mass="15174">MPVFVLDAAALLNNEGFSFDSKNRYFCPFGVMDEWRDFRSKSLSENAAQSEVLTVMDPCPLSIQGVLSFLDENGLRGLSDTDVAVVALATELKAMHPDLVVVTDDFSVQNALKLKKIKFVGVAQGTIKRARRFSKTR</sequence>
<evidence type="ECO:0000259" key="1">
    <source>
        <dbReference type="Pfam" id="PF17146"/>
    </source>
</evidence>
<dbReference type="AlphaFoldDB" id="A0A8T4L6H2"/>
<evidence type="ECO:0000313" key="3">
    <source>
        <dbReference type="Proteomes" id="UP000675968"/>
    </source>
</evidence>
<evidence type="ECO:0000313" key="2">
    <source>
        <dbReference type="EMBL" id="MBS3061149.1"/>
    </source>
</evidence>
<dbReference type="Proteomes" id="UP000675968">
    <property type="component" value="Unassembled WGS sequence"/>
</dbReference>
<comment type="caution">
    <text evidence="2">The sequence shown here is derived from an EMBL/GenBank/DDBJ whole genome shotgun (WGS) entry which is preliminary data.</text>
</comment>
<proteinExistence type="predicted"/>
<dbReference type="Gene3D" id="3.40.50.1010">
    <property type="entry name" value="5'-nuclease"/>
    <property type="match status" value="1"/>
</dbReference>
<name>A0A8T4L6H2_9ARCH</name>
<feature type="domain" description="Ribonuclease PIN" evidence="1">
    <location>
        <begin position="5"/>
        <end position="92"/>
    </location>
</feature>
<dbReference type="Pfam" id="PF17146">
    <property type="entry name" value="PIN_6"/>
    <property type="match status" value="1"/>
</dbReference>
<dbReference type="InterPro" id="IPR033411">
    <property type="entry name" value="Ribonuclease_PIN"/>
</dbReference>
<dbReference type="EMBL" id="JAGVWC010000008">
    <property type="protein sequence ID" value="MBS3061149.1"/>
    <property type="molecule type" value="Genomic_DNA"/>
</dbReference>
<organism evidence="2 3">
    <name type="scientific">Candidatus Iainarchaeum sp</name>
    <dbReference type="NCBI Taxonomy" id="3101447"/>
    <lineage>
        <taxon>Archaea</taxon>
        <taxon>Candidatus Iainarchaeota</taxon>
        <taxon>Candidatus Iainarchaeia</taxon>
        <taxon>Candidatus Iainarchaeales</taxon>
        <taxon>Candidatus Iainarchaeaceae</taxon>
        <taxon>Candidatus Iainarchaeum</taxon>
    </lineage>
</organism>